<reference evidence="2" key="1">
    <citation type="submission" date="2022-08" db="EMBL/GenBank/DDBJ databases">
        <title>A Global Phylogenomic Analysis of the Shiitake Genus Lentinula.</title>
        <authorList>
            <consortium name="DOE Joint Genome Institute"/>
            <person name="Sierra-Patev S."/>
            <person name="Min B."/>
            <person name="Naranjo-Ortiz M."/>
            <person name="Looney B."/>
            <person name="Konkel Z."/>
            <person name="Slot J.C."/>
            <person name="Sakamoto Y."/>
            <person name="Steenwyk J.L."/>
            <person name="Rokas A."/>
            <person name="Carro J."/>
            <person name="Camarero S."/>
            <person name="Ferreira P."/>
            <person name="Molpeceres G."/>
            <person name="Ruiz-Duenas F.J."/>
            <person name="Serrano A."/>
            <person name="Henrissat B."/>
            <person name="Drula E."/>
            <person name="Hughes K.W."/>
            <person name="Mata J.L."/>
            <person name="Ishikawa N.K."/>
            <person name="Vargas-Isla R."/>
            <person name="Ushijima S."/>
            <person name="Smith C.A."/>
            <person name="Ahrendt S."/>
            <person name="Andreopoulos W."/>
            <person name="He G."/>
            <person name="Labutti K."/>
            <person name="Lipzen A."/>
            <person name="Ng V."/>
            <person name="Riley R."/>
            <person name="Sandor L."/>
            <person name="Barry K."/>
            <person name="Martinez A.T."/>
            <person name="Xiao Y."/>
            <person name="Gibbons J.G."/>
            <person name="Terashima K."/>
            <person name="Grigoriev I.V."/>
            <person name="Hibbett D.S."/>
        </authorList>
    </citation>
    <scope>NUCLEOTIDE SEQUENCE</scope>
    <source>
        <strain evidence="2">RHP3577 ss4</strain>
    </source>
</reference>
<feature type="compositionally biased region" description="Polar residues" evidence="1">
    <location>
        <begin position="123"/>
        <end position="132"/>
    </location>
</feature>
<feature type="region of interest" description="Disordered" evidence="1">
    <location>
        <begin position="84"/>
        <end position="111"/>
    </location>
</feature>
<feature type="region of interest" description="Disordered" evidence="1">
    <location>
        <begin position="118"/>
        <end position="137"/>
    </location>
</feature>
<evidence type="ECO:0000313" key="3">
    <source>
        <dbReference type="Proteomes" id="UP001150217"/>
    </source>
</evidence>
<feature type="compositionally biased region" description="Polar residues" evidence="1">
    <location>
        <begin position="752"/>
        <end position="763"/>
    </location>
</feature>
<dbReference type="EMBL" id="JANVFT010000147">
    <property type="protein sequence ID" value="KAJ4464074.1"/>
    <property type="molecule type" value="Genomic_DNA"/>
</dbReference>
<sequence length="769" mass="86596">MGLSKQGRLQFSLSRLLRSTQRYAQRGVQPNSSKPLIQSTPSSSSLNEDLTRRLRAITNGEANKYSDANMVTETLKEGLWSSVDEKKKKKKKKKKRVPEPESGLAGWSGESWKGDWGEDKLRFSTSPSQSRGTPPHISLPIAYSRRIEGLLEDTPKVVLQDLSPPTKQNPVATLHHGLERVLFNPGVHWLRDPRSLVYNFSPALGIIPKVADFAFERLTGFIRSSRDDDLWALAKQEKRKFGGSTSSLSGMLCHIYFLLSGNKSVDTSTLSLDFRRENLAFTPGQRMAASVVFNYRNGVYSIDSDSDKEEGADKNILLWMGTILEKYLTMPSEEFLSHLRSRPAPPGKNTDESTREAYRYSKSEKFVLRSQLDCHDSRLPGTGVFDIKTRACLPIRMDILNFEESSGYVIRKNLGLVESFEREYFDLIRSAFLKYQFQARIGNMDGVFVAYHNTARMFGFQYVPLEEMDERLFGSAPGAGDRVFQKCMETLELVSDEIIACFPRQSVKCTFETQDGMGKDLNIWVEPLNWQPEFMKSGFEQAKARQTPIKQIVVTAKSFCGNVPAKGARCVGTMDQPWTVHWTITHRSSDSDKEDEIRASLQAAKDRRFRAYSLPTGISPQNIRDWWDALDFSGSKKINVPITPVDDEGNEGIEVGLSNVPTKKTTDESFFRDNFTPPDSRIQYLRDLANSGREETIRIGLEDRGRRKVVLGVGEIDWEDTLAEQEISAQIQRKEATAEAATERAEGGTHGLAQTQVVGTQNVVDVGPK</sequence>
<feature type="compositionally biased region" description="Basic and acidic residues" evidence="1">
    <location>
        <begin position="734"/>
        <end position="747"/>
    </location>
</feature>
<protein>
    <submittedName>
        <fullName evidence="2">Mitochondrial protein Pet127-domain-containing protein</fullName>
    </submittedName>
</protein>
<dbReference type="Pfam" id="PF08634">
    <property type="entry name" value="Pet127"/>
    <property type="match status" value="1"/>
</dbReference>
<dbReference type="PANTHER" id="PTHR31014">
    <property type="entry name" value="MITOCHONDRIAL TRANSLATION SYSTEM COMPONENT PET127-RELATED"/>
    <property type="match status" value="1"/>
</dbReference>
<name>A0ABQ8UWQ0_9AGAR</name>
<dbReference type="InterPro" id="IPR013943">
    <property type="entry name" value="Pet127"/>
</dbReference>
<feature type="compositionally biased region" description="Basic residues" evidence="1">
    <location>
        <begin position="87"/>
        <end position="96"/>
    </location>
</feature>
<feature type="compositionally biased region" description="Polar residues" evidence="1">
    <location>
        <begin position="28"/>
        <end position="48"/>
    </location>
</feature>
<dbReference type="Proteomes" id="UP001150217">
    <property type="component" value="Unassembled WGS sequence"/>
</dbReference>
<feature type="region of interest" description="Disordered" evidence="1">
    <location>
        <begin position="22"/>
        <end position="49"/>
    </location>
</feature>
<gene>
    <name evidence="2" type="ORF">C8R41DRAFT_891865</name>
</gene>
<feature type="region of interest" description="Disordered" evidence="1">
    <location>
        <begin position="734"/>
        <end position="769"/>
    </location>
</feature>
<keyword evidence="3" id="KW-1185">Reference proteome</keyword>
<dbReference type="PANTHER" id="PTHR31014:SF0">
    <property type="entry name" value="MITOCHONDRIAL TRANSLATION SYSTEM COMPONENT PET127-RELATED"/>
    <property type="match status" value="1"/>
</dbReference>
<accession>A0ABQ8UWQ0</accession>
<evidence type="ECO:0000313" key="2">
    <source>
        <dbReference type="EMBL" id="KAJ4464074.1"/>
    </source>
</evidence>
<proteinExistence type="predicted"/>
<comment type="caution">
    <text evidence="2">The sequence shown here is derived from an EMBL/GenBank/DDBJ whole genome shotgun (WGS) entry which is preliminary data.</text>
</comment>
<evidence type="ECO:0000256" key="1">
    <source>
        <dbReference type="SAM" id="MobiDB-lite"/>
    </source>
</evidence>
<organism evidence="2 3">
    <name type="scientific">Lentinula lateritia</name>
    <dbReference type="NCBI Taxonomy" id="40482"/>
    <lineage>
        <taxon>Eukaryota</taxon>
        <taxon>Fungi</taxon>
        <taxon>Dikarya</taxon>
        <taxon>Basidiomycota</taxon>
        <taxon>Agaricomycotina</taxon>
        <taxon>Agaricomycetes</taxon>
        <taxon>Agaricomycetidae</taxon>
        <taxon>Agaricales</taxon>
        <taxon>Marasmiineae</taxon>
        <taxon>Omphalotaceae</taxon>
        <taxon>Lentinula</taxon>
    </lineage>
</organism>